<protein>
    <submittedName>
        <fullName evidence="7">Tellurite resistance protein TerC</fullName>
    </submittedName>
</protein>
<reference evidence="7 8" key="1">
    <citation type="submission" date="2016-10" db="EMBL/GenBank/DDBJ databases">
        <authorList>
            <person name="Varghese N."/>
            <person name="Submissions S."/>
        </authorList>
    </citation>
    <scope>NUCLEOTIDE SEQUENCE [LARGE SCALE GENOMIC DNA]</scope>
    <source>
        <strain evidence="7 8">DSM 18839</strain>
    </source>
</reference>
<dbReference type="PANTHER" id="PTHR30238">
    <property type="entry name" value="MEMBRANE BOUND PREDICTED REDOX MODULATOR"/>
    <property type="match status" value="1"/>
</dbReference>
<feature type="transmembrane region" description="Helical" evidence="6">
    <location>
        <begin position="238"/>
        <end position="260"/>
    </location>
</feature>
<dbReference type="InterPro" id="IPR005496">
    <property type="entry name" value="Integral_membrane_TerC"/>
</dbReference>
<accession>A0A8G2EZ16</accession>
<feature type="transmembrane region" description="Helical" evidence="6">
    <location>
        <begin position="86"/>
        <end position="104"/>
    </location>
</feature>
<comment type="similarity">
    <text evidence="2">Belongs to the TerC family.</text>
</comment>
<comment type="subcellular location">
    <subcellularLocation>
        <location evidence="1">Membrane</location>
        <topology evidence="1">Multi-pass membrane protein</topology>
    </subcellularLocation>
</comment>
<feature type="transmembrane region" description="Helical" evidence="6">
    <location>
        <begin position="267"/>
        <end position="285"/>
    </location>
</feature>
<feature type="transmembrane region" description="Helical" evidence="6">
    <location>
        <begin position="202"/>
        <end position="232"/>
    </location>
</feature>
<feature type="transmembrane region" description="Helical" evidence="6">
    <location>
        <begin position="46"/>
        <end position="66"/>
    </location>
</feature>
<organism evidence="7 8">
    <name type="scientific">Thalassobaculum litoreum DSM 18839</name>
    <dbReference type="NCBI Taxonomy" id="1123362"/>
    <lineage>
        <taxon>Bacteria</taxon>
        <taxon>Pseudomonadati</taxon>
        <taxon>Pseudomonadota</taxon>
        <taxon>Alphaproteobacteria</taxon>
        <taxon>Rhodospirillales</taxon>
        <taxon>Thalassobaculaceae</taxon>
        <taxon>Thalassobaculum</taxon>
    </lineage>
</organism>
<keyword evidence="8" id="KW-1185">Reference proteome</keyword>
<evidence type="ECO:0000313" key="7">
    <source>
        <dbReference type="EMBL" id="SDF87468.1"/>
    </source>
</evidence>
<evidence type="ECO:0000256" key="3">
    <source>
        <dbReference type="ARBA" id="ARBA00022692"/>
    </source>
</evidence>
<feature type="transmembrane region" description="Helical" evidence="6">
    <location>
        <begin position="13"/>
        <end position="34"/>
    </location>
</feature>
<comment type="caution">
    <text evidence="7">The sequence shown here is derived from an EMBL/GenBank/DDBJ whole genome shotgun (WGS) entry which is preliminary data.</text>
</comment>
<dbReference type="GO" id="GO:0016020">
    <property type="term" value="C:membrane"/>
    <property type="evidence" value="ECO:0007669"/>
    <property type="project" value="UniProtKB-SubCell"/>
</dbReference>
<name>A0A8G2EZ16_9PROT</name>
<dbReference type="OrthoDB" id="9783692at2"/>
<dbReference type="EMBL" id="FNBW01000007">
    <property type="protein sequence ID" value="SDF87468.1"/>
    <property type="molecule type" value="Genomic_DNA"/>
</dbReference>
<dbReference type="PANTHER" id="PTHR30238:SF0">
    <property type="entry name" value="THYLAKOID MEMBRANE PROTEIN TERC, CHLOROPLASTIC"/>
    <property type="match status" value="1"/>
</dbReference>
<keyword evidence="5 6" id="KW-0472">Membrane</keyword>
<evidence type="ECO:0000313" key="8">
    <source>
        <dbReference type="Proteomes" id="UP000198615"/>
    </source>
</evidence>
<dbReference type="InterPro" id="IPR022369">
    <property type="entry name" value="Integral_membrane_TerC_rswitch"/>
</dbReference>
<evidence type="ECO:0000256" key="5">
    <source>
        <dbReference type="ARBA" id="ARBA00023136"/>
    </source>
</evidence>
<feature type="transmembrane region" description="Helical" evidence="6">
    <location>
        <begin position="140"/>
        <end position="166"/>
    </location>
</feature>
<feature type="transmembrane region" description="Helical" evidence="6">
    <location>
        <begin position="111"/>
        <end position="134"/>
    </location>
</feature>
<feature type="transmembrane region" description="Helical" evidence="6">
    <location>
        <begin position="297"/>
        <end position="316"/>
    </location>
</feature>
<dbReference type="Proteomes" id="UP000198615">
    <property type="component" value="Unassembled WGS sequence"/>
</dbReference>
<evidence type="ECO:0000256" key="6">
    <source>
        <dbReference type="SAM" id="Phobius"/>
    </source>
</evidence>
<dbReference type="NCBIfam" id="TIGR03718">
    <property type="entry name" value="R_switched_Alx"/>
    <property type="match status" value="1"/>
</dbReference>
<keyword evidence="3 6" id="KW-0812">Transmembrane</keyword>
<evidence type="ECO:0000256" key="4">
    <source>
        <dbReference type="ARBA" id="ARBA00022989"/>
    </source>
</evidence>
<sequence length="345" mass="38353">MDILFAQVIGEPLWMWLGFLAFVLALLAFDLGVLHRRTHEIGIAESLKLSAFYIGLGVAFSGWIWHRLGTDAALDYLTGFVVEQSLAMDNIFVIAMIFGFFGIPRIHQHRVLFWGILGVIVLRGVMIVAGAAAITQFEWVLYLFAAFLMITGVKMLFAAEITYDIAQNPVLRFMRRHLRVTRQLHGDRFFVRHSDHRTGAEVLFVTPLFLTLVMVELADVVFAVDSIPAIFAITTEPYVVYTSNIFAILGLRSLFFALSAMIHRFAYLRYALALILVFIGAKIFAADMLNLAKIPPAVSLSVTLGLLAGGIAVSLWTTAREARHASVGAPAISERPRVRPDVAEK</sequence>
<gene>
    <name evidence="7" type="ORF">SAMN05660686_02644</name>
</gene>
<dbReference type="RefSeq" id="WP_028794125.1">
    <property type="nucleotide sequence ID" value="NZ_FNBW01000007.1"/>
</dbReference>
<proteinExistence type="inferred from homology"/>
<dbReference type="AlphaFoldDB" id="A0A8G2EZ16"/>
<dbReference type="Pfam" id="PF03741">
    <property type="entry name" value="TerC"/>
    <property type="match status" value="1"/>
</dbReference>
<keyword evidence="4 6" id="KW-1133">Transmembrane helix</keyword>
<evidence type="ECO:0000256" key="2">
    <source>
        <dbReference type="ARBA" id="ARBA00007511"/>
    </source>
</evidence>
<evidence type="ECO:0000256" key="1">
    <source>
        <dbReference type="ARBA" id="ARBA00004141"/>
    </source>
</evidence>